<comment type="caution">
    <text evidence="3">The sequence shown here is derived from an EMBL/GenBank/DDBJ whole genome shotgun (WGS) entry which is preliminary data.</text>
</comment>
<keyword evidence="1" id="KW-0472">Membrane</keyword>
<reference evidence="3" key="1">
    <citation type="submission" date="2021-06" db="EMBL/GenBank/DDBJ databases">
        <authorList>
            <person name="Kallberg Y."/>
            <person name="Tangrot J."/>
            <person name="Rosling A."/>
        </authorList>
    </citation>
    <scope>NUCLEOTIDE SEQUENCE</scope>
    <source>
        <strain evidence="3">MA453B</strain>
    </source>
</reference>
<keyword evidence="1" id="KW-1133">Transmembrane helix</keyword>
<feature type="transmembrane region" description="Helical" evidence="1">
    <location>
        <begin position="117"/>
        <end position="142"/>
    </location>
</feature>
<proteinExistence type="predicted"/>
<evidence type="ECO:0000313" key="3">
    <source>
        <dbReference type="EMBL" id="CAG8590286.1"/>
    </source>
</evidence>
<protein>
    <submittedName>
        <fullName evidence="3">9585_t:CDS:1</fullName>
    </submittedName>
</protein>
<feature type="signal peptide" evidence="2">
    <location>
        <begin position="1"/>
        <end position="23"/>
    </location>
</feature>
<dbReference type="Proteomes" id="UP000789405">
    <property type="component" value="Unassembled WGS sequence"/>
</dbReference>
<keyword evidence="4" id="KW-1185">Reference proteome</keyword>
<dbReference type="EMBL" id="CAJVPY010003379">
    <property type="protein sequence ID" value="CAG8590286.1"/>
    <property type="molecule type" value="Genomic_DNA"/>
</dbReference>
<organism evidence="3 4">
    <name type="scientific">Dentiscutata erythropus</name>
    <dbReference type="NCBI Taxonomy" id="1348616"/>
    <lineage>
        <taxon>Eukaryota</taxon>
        <taxon>Fungi</taxon>
        <taxon>Fungi incertae sedis</taxon>
        <taxon>Mucoromycota</taxon>
        <taxon>Glomeromycotina</taxon>
        <taxon>Glomeromycetes</taxon>
        <taxon>Diversisporales</taxon>
        <taxon>Gigasporaceae</taxon>
        <taxon>Dentiscutata</taxon>
    </lineage>
</organism>
<dbReference type="AlphaFoldDB" id="A0A9N9C619"/>
<evidence type="ECO:0000256" key="1">
    <source>
        <dbReference type="SAM" id="Phobius"/>
    </source>
</evidence>
<name>A0A9N9C619_9GLOM</name>
<keyword evidence="1" id="KW-0812">Transmembrane</keyword>
<sequence>MNQKYLIGLHVFFFLILAEKTYGCYPVGDALGEDLCGAKILDANLKVRRDGINVAPHALGHLTMHDDTGNSGKFLRNSKFVNGYICTSDDPSQQKNPFTYSVQFDLRHLQVELGLMFGFQCIGIVLFVQSNLYIVGLSIYTIEVM</sequence>
<keyword evidence="2" id="KW-0732">Signal</keyword>
<feature type="chain" id="PRO_5040374875" evidence="2">
    <location>
        <begin position="24"/>
        <end position="145"/>
    </location>
</feature>
<gene>
    <name evidence="3" type="ORF">DERYTH_LOCUS7128</name>
</gene>
<dbReference type="OrthoDB" id="2312262at2759"/>
<accession>A0A9N9C619</accession>
<evidence type="ECO:0000313" key="4">
    <source>
        <dbReference type="Proteomes" id="UP000789405"/>
    </source>
</evidence>
<evidence type="ECO:0000256" key="2">
    <source>
        <dbReference type="SAM" id="SignalP"/>
    </source>
</evidence>